<evidence type="ECO:0000256" key="1">
    <source>
        <dbReference type="SAM" id="Coils"/>
    </source>
</evidence>
<dbReference type="HOGENOM" id="CLU_1713499_0_0_1"/>
<evidence type="ECO:0000313" key="2">
    <source>
        <dbReference type="EMBL" id="KIK52555.1"/>
    </source>
</evidence>
<keyword evidence="3" id="KW-1185">Reference proteome</keyword>
<dbReference type="EMBL" id="KN834841">
    <property type="protein sequence ID" value="KIK52555.1"/>
    <property type="molecule type" value="Genomic_DNA"/>
</dbReference>
<proteinExistence type="predicted"/>
<name>A0A0D0AQG9_9AGAR</name>
<evidence type="ECO:0000313" key="3">
    <source>
        <dbReference type="Proteomes" id="UP000053593"/>
    </source>
</evidence>
<organism evidence="2 3">
    <name type="scientific">Collybiopsis luxurians FD-317 M1</name>
    <dbReference type="NCBI Taxonomy" id="944289"/>
    <lineage>
        <taxon>Eukaryota</taxon>
        <taxon>Fungi</taxon>
        <taxon>Dikarya</taxon>
        <taxon>Basidiomycota</taxon>
        <taxon>Agaricomycotina</taxon>
        <taxon>Agaricomycetes</taxon>
        <taxon>Agaricomycetidae</taxon>
        <taxon>Agaricales</taxon>
        <taxon>Marasmiineae</taxon>
        <taxon>Omphalotaceae</taxon>
        <taxon>Collybiopsis</taxon>
        <taxon>Collybiopsis luxurians</taxon>
    </lineage>
</organism>
<dbReference type="AlphaFoldDB" id="A0A0D0AQG9"/>
<feature type="coiled-coil region" evidence="1">
    <location>
        <begin position="36"/>
        <end position="63"/>
    </location>
</feature>
<gene>
    <name evidence="2" type="ORF">GYMLUDRAFT_64183</name>
</gene>
<protein>
    <submittedName>
        <fullName evidence="2">Uncharacterized protein</fullName>
    </submittedName>
</protein>
<accession>A0A0D0AQG9</accession>
<dbReference type="Proteomes" id="UP000053593">
    <property type="component" value="Unassembled WGS sequence"/>
</dbReference>
<reference evidence="2 3" key="1">
    <citation type="submission" date="2014-04" db="EMBL/GenBank/DDBJ databases">
        <title>Evolutionary Origins and Diversification of the Mycorrhizal Mutualists.</title>
        <authorList>
            <consortium name="DOE Joint Genome Institute"/>
            <consortium name="Mycorrhizal Genomics Consortium"/>
            <person name="Kohler A."/>
            <person name="Kuo A."/>
            <person name="Nagy L.G."/>
            <person name="Floudas D."/>
            <person name="Copeland A."/>
            <person name="Barry K.W."/>
            <person name="Cichocki N."/>
            <person name="Veneault-Fourrey C."/>
            <person name="LaButti K."/>
            <person name="Lindquist E.A."/>
            <person name="Lipzen A."/>
            <person name="Lundell T."/>
            <person name="Morin E."/>
            <person name="Murat C."/>
            <person name="Riley R."/>
            <person name="Ohm R."/>
            <person name="Sun H."/>
            <person name="Tunlid A."/>
            <person name="Henrissat B."/>
            <person name="Grigoriev I.V."/>
            <person name="Hibbett D.S."/>
            <person name="Martin F."/>
        </authorList>
    </citation>
    <scope>NUCLEOTIDE SEQUENCE [LARGE SCALE GENOMIC DNA]</scope>
    <source>
        <strain evidence="2 3">FD-317 M1</strain>
    </source>
</reference>
<keyword evidence="1" id="KW-0175">Coiled coil</keyword>
<sequence>MNSPSAPNEDKNSQALAAQLLDKINCSSHQHYLLRKQLTKQKIENIENEILAVQLQNHNHTLEAQILTQNLMCQDKYLVYQELCQSEVKLLQQFADAETGCVVEDMIHTMSRSYNAKCKEYQDSSDDSAKLLVMLQDRQTILNQEEDRLCKEL</sequence>